<reference evidence="2" key="1">
    <citation type="submission" date="2020-07" db="EMBL/GenBank/DDBJ databases">
        <authorList>
            <person name="Lin J."/>
        </authorList>
    </citation>
    <scope>NUCLEOTIDE SEQUENCE</scope>
</reference>
<protein>
    <recommendedName>
        <fullName evidence="3">DUF4283 domain-containing protein</fullName>
    </recommendedName>
</protein>
<gene>
    <name evidence="2" type="ORF">CB5_LOCUS25350</name>
</gene>
<evidence type="ECO:0008006" key="3">
    <source>
        <dbReference type="Google" id="ProtNLM"/>
    </source>
</evidence>
<feature type="compositionally biased region" description="Basic and acidic residues" evidence="1">
    <location>
        <begin position="303"/>
        <end position="312"/>
    </location>
</feature>
<dbReference type="AlphaFoldDB" id="A0A6V7QG58"/>
<feature type="compositionally biased region" description="Basic and acidic residues" evidence="1">
    <location>
        <begin position="372"/>
        <end position="383"/>
    </location>
</feature>
<dbReference type="EMBL" id="LR862135">
    <property type="protein sequence ID" value="CAD1842139.1"/>
    <property type="molecule type" value="Genomic_DNA"/>
</dbReference>
<sequence>MLRPQGDWKRKKAVKRVAWADEVGKELLACKDLINGEEPTSPEDGSPTARDAQLGVTAELHRGNGVGAADSPGDSWTTCVKRVGGRSKSVFTEARSFKEALLRGSGPQASKPPTRTQQSTTFRSTRFNKARGVVEGVSGVLLRTTGQLSAVIRSSASGAIEWVSAEVIARREILTLEGFWLRCFAWGPYRDARPHRLAYRAWIRLINLPFECWTVPRVAAIVCGFGRFVKADEVTKAMTDLRAFRCQIILDTLTDIPQNLAIILGEERFPVMVHLESWERAVDEARGDPPPGPPPEGNGDGNHQGEGDRADDQANNDQEMNEEVAGEDEGEIDDAGAELVQRSRTAGGPEEPTPMCTRTRRRPLSGLGGRTEMSECRRGRAEMDLAGPEPAPRRRTAGGLTRRSSPGLYGRTETIEHRQGRAGTVDAGAETMPRRRSPGGPEEAPPLGTRQGRAELGNGGAVTAPRRRPSGRREEPPTMRSLRSGRCTLRMPGRVGTGDHRRSPANRQSTSPDAAFWPQRHPQRSLQCSPTARQPPVRALGWVKAGRTAGLASGLVSALTEEGRCRARHPRAPPGRGSAKSGAVTLLGFDGRVVDHSTQSFSPTMPISLMAGAGWDGSVLGRPLMLCRGDRVYLWVGGSFSKVVVSFFGLRANLEEWVHDAGVNHGALPDGMQGGDQDSSSAVVDLNAPSRTELLTVDEDEVERVKKMKLIGSARTRAQIGKV</sequence>
<feature type="compositionally biased region" description="Acidic residues" evidence="1">
    <location>
        <begin position="319"/>
        <end position="336"/>
    </location>
</feature>
<feature type="region of interest" description="Disordered" evidence="1">
    <location>
        <begin position="282"/>
        <end position="533"/>
    </location>
</feature>
<organism evidence="2">
    <name type="scientific">Ananas comosus var. bracteatus</name>
    <name type="common">red pineapple</name>
    <dbReference type="NCBI Taxonomy" id="296719"/>
    <lineage>
        <taxon>Eukaryota</taxon>
        <taxon>Viridiplantae</taxon>
        <taxon>Streptophyta</taxon>
        <taxon>Embryophyta</taxon>
        <taxon>Tracheophyta</taxon>
        <taxon>Spermatophyta</taxon>
        <taxon>Magnoliopsida</taxon>
        <taxon>Liliopsida</taxon>
        <taxon>Poales</taxon>
        <taxon>Bromeliaceae</taxon>
        <taxon>Bromelioideae</taxon>
        <taxon>Ananas</taxon>
    </lineage>
</organism>
<name>A0A6V7QG58_ANACO</name>
<accession>A0A6V7QG58</accession>
<evidence type="ECO:0000313" key="2">
    <source>
        <dbReference type="EMBL" id="CAD1842139.1"/>
    </source>
</evidence>
<proteinExistence type="predicted"/>
<evidence type="ECO:0000256" key="1">
    <source>
        <dbReference type="SAM" id="MobiDB-lite"/>
    </source>
</evidence>